<protein>
    <submittedName>
        <fullName evidence="1">Uncharacterized protein</fullName>
    </submittedName>
</protein>
<accession>A0ABS5ZTN6</accession>
<evidence type="ECO:0000313" key="1">
    <source>
        <dbReference type="EMBL" id="MBU2739989.1"/>
    </source>
</evidence>
<name>A0ABS5ZTN6_9PROT</name>
<proteinExistence type="predicted"/>
<sequence length="450" mass="50636">MSFALPQKTRSPGQIFLGGEPMVIHCNHYNRFLQMVVEGCQSIDGLGLQLEAAQEVVYRQLSGQFAALSLDTAQQRMHWAAEQYAYCGFGHLNIGNLPDNPPAEWIVREDHSHYANALLLNRGSRNFPGELFDLGYCAASLTASYDFPYQGDIALPNNALSAGGTQTLFHLRQAPEHREFFCGFTRQMHDAHALQPDIPPKSCAQHIDEQQILEEMSHLSIQGNPESGLIDAFGVQLTLHYADYYNLLSFRFEKALKHALQASPFLIRTLAAEYPVLEEYKDFGHLQGDFLARTLLTEAGHVCGFRTMGGIMMSALWKEKIMPMIRDQSDWIHGIVAVINSLGWGVWRVIELIPGQRLILRAWKPYESLGYLRAFGISDTPVDYLLAGVASALMNLIFHVNITNKPTLDDTLYEQAMHEGDHFWAKQSACVAQGHPYSEVIVERGILRDW</sequence>
<reference evidence="1 2" key="1">
    <citation type="journal article" date="2021" name="ISME J.">
        <title>Genomic evolution of the class Acidithiobacillia: deep-branching Proteobacteria living in extreme acidic conditions.</title>
        <authorList>
            <person name="Moya-Beltran A."/>
            <person name="Beard S."/>
            <person name="Rojas-Villalobos C."/>
            <person name="Issotta F."/>
            <person name="Gallardo Y."/>
            <person name="Ulloa R."/>
            <person name="Giaveno A."/>
            <person name="Degli Esposti M."/>
            <person name="Johnson D.B."/>
            <person name="Quatrini R."/>
        </authorList>
    </citation>
    <scope>NUCLEOTIDE SEQUENCE [LARGE SCALE GENOMIC DNA]</scope>
    <source>
        <strain evidence="1 2">ATCC 19703</strain>
    </source>
</reference>
<evidence type="ECO:0000313" key="2">
    <source>
        <dbReference type="Proteomes" id="UP001197028"/>
    </source>
</evidence>
<dbReference type="EMBL" id="JABELD010000167">
    <property type="protein sequence ID" value="MBU2739989.1"/>
    <property type="molecule type" value="Genomic_DNA"/>
</dbReference>
<comment type="caution">
    <text evidence="1">The sequence shown here is derived from an EMBL/GenBank/DDBJ whole genome shotgun (WGS) entry which is preliminary data.</text>
</comment>
<gene>
    <name evidence="1" type="ORF">HJG40_14640</name>
</gene>
<keyword evidence="2" id="KW-1185">Reference proteome</keyword>
<dbReference type="Proteomes" id="UP001197028">
    <property type="component" value="Unassembled WGS sequence"/>
</dbReference>
<organism evidence="1 2">
    <name type="scientific">Acidithiobacillus concretivorus</name>
    <dbReference type="NCBI Taxonomy" id="3063952"/>
    <lineage>
        <taxon>Bacteria</taxon>
        <taxon>Pseudomonadati</taxon>
        <taxon>Pseudomonadota</taxon>
        <taxon>Acidithiobacillia</taxon>
        <taxon>Acidithiobacillales</taxon>
        <taxon>Acidithiobacillaceae</taxon>
        <taxon>Acidithiobacillus</taxon>
    </lineage>
</organism>
<dbReference type="RefSeq" id="WP_215864852.1">
    <property type="nucleotide sequence ID" value="NZ_JABELD010000167.1"/>
</dbReference>